<dbReference type="AlphaFoldDB" id="A0A848AYZ2"/>
<evidence type="ECO:0000313" key="1">
    <source>
        <dbReference type="EMBL" id="NMD86720.1"/>
    </source>
</evidence>
<organism evidence="1 2">
    <name type="scientific">Victivallis vadensis</name>
    <dbReference type="NCBI Taxonomy" id="172901"/>
    <lineage>
        <taxon>Bacteria</taxon>
        <taxon>Pseudomonadati</taxon>
        <taxon>Lentisphaerota</taxon>
        <taxon>Lentisphaeria</taxon>
        <taxon>Victivallales</taxon>
        <taxon>Victivallaceae</taxon>
        <taxon>Victivallis</taxon>
    </lineage>
</organism>
<dbReference type="InterPro" id="IPR007711">
    <property type="entry name" value="HigB-1"/>
</dbReference>
<evidence type="ECO:0000313" key="2">
    <source>
        <dbReference type="Proteomes" id="UP000576225"/>
    </source>
</evidence>
<dbReference type="PANTHER" id="PTHR40266:SF2">
    <property type="entry name" value="TOXIN HIGB-1"/>
    <property type="match status" value="1"/>
</dbReference>
<reference evidence="1 2" key="1">
    <citation type="submission" date="2020-04" db="EMBL/GenBank/DDBJ databases">
        <authorList>
            <person name="Hitch T.C.A."/>
            <person name="Wylensek D."/>
            <person name="Clavel T."/>
        </authorList>
    </citation>
    <scope>NUCLEOTIDE SEQUENCE [LARGE SCALE GENOMIC DNA]</scope>
    <source>
        <strain evidence="1 2">COR2-253-APC-1A</strain>
    </source>
</reference>
<sequence>MIESFKQKELEKFFLTGKGKIPPAAHQKRVARILDLLDAAVAVENMNFPGSGFHKLQPPTADRYAVSVSGNWRICFVFRNGNAYQVEYIDYH</sequence>
<dbReference type="EMBL" id="JABAEW010000014">
    <property type="protein sequence ID" value="NMD86720.1"/>
    <property type="molecule type" value="Genomic_DNA"/>
</dbReference>
<dbReference type="Pfam" id="PF05015">
    <property type="entry name" value="HigB-like_toxin"/>
    <property type="match status" value="1"/>
</dbReference>
<accession>A0A848AYZ2</accession>
<dbReference type="Proteomes" id="UP000576225">
    <property type="component" value="Unassembled WGS sequence"/>
</dbReference>
<dbReference type="Gene3D" id="3.30.2310.20">
    <property type="entry name" value="RelE-like"/>
    <property type="match status" value="1"/>
</dbReference>
<dbReference type="RefSeq" id="WP_168962351.1">
    <property type="nucleotide sequence ID" value="NZ_JABAEW010000014.1"/>
</dbReference>
<name>A0A848AYZ2_9BACT</name>
<dbReference type="InterPro" id="IPR035093">
    <property type="entry name" value="RelE/ParE_toxin_dom_sf"/>
</dbReference>
<dbReference type="SUPFAM" id="SSF143011">
    <property type="entry name" value="RelE-like"/>
    <property type="match status" value="1"/>
</dbReference>
<protein>
    <submittedName>
        <fullName evidence="1">Peptidase</fullName>
    </submittedName>
</protein>
<gene>
    <name evidence="1" type="ORF">HF882_09005</name>
</gene>
<dbReference type="PANTHER" id="PTHR40266">
    <property type="entry name" value="TOXIN HIGB-1"/>
    <property type="match status" value="1"/>
</dbReference>
<proteinExistence type="predicted"/>
<comment type="caution">
    <text evidence="1">The sequence shown here is derived from an EMBL/GenBank/DDBJ whole genome shotgun (WGS) entry which is preliminary data.</text>
</comment>